<reference evidence="8" key="1">
    <citation type="journal article" date="2020" name="Microbiol. Resour. Announc.">
        <title>Draft Genome Sequences of Thiorhodococcus mannitoliphagus and Thiorhodococcus minor, Purple Sulfur Photosynthetic Bacteria in the Gammaproteobacterial Family Chromatiaceae.</title>
        <authorList>
            <person name="Aviles F.A."/>
            <person name="Meyer T.E."/>
            <person name="Kyndt J.A."/>
        </authorList>
    </citation>
    <scope>NUCLEOTIDE SEQUENCE [LARGE SCALE GENOMIC DNA]</scope>
    <source>
        <strain evidence="8">DSM 18266</strain>
    </source>
</reference>
<dbReference type="GO" id="GO:0004575">
    <property type="term" value="F:sucrose alpha-glucosidase activity"/>
    <property type="evidence" value="ECO:0007669"/>
    <property type="project" value="TreeGrafter"/>
</dbReference>
<name>A0A6P1DUC0_9GAMM</name>
<protein>
    <recommendedName>
        <fullName evidence="3">beta-fructofuranosidase</fullName>
        <ecNumber evidence="3">3.2.1.26</ecNumber>
    </recommendedName>
</protein>
<dbReference type="InterPro" id="IPR008928">
    <property type="entry name" value="6-hairpin_glycosidase_sf"/>
</dbReference>
<evidence type="ECO:0000256" key="2">
    <source>
        <dbReference type="ARBA" id="ARBA00007671"/>
    </source>
</evidence>
<sequence>MNDAIESAIELLASSVMNYRGQPVGTVAAMDPAGAVAANYHDCFIRDFVPSALVFMADGNHAIVRNFLLTVLELRSQHKCIHGHELEPAMLPASFRVIHDLRAGESIRADFGDQAIGRVAPVDAMMWWVILLGIYQRMSGDRDLAREERVQRVLRSIMDLTLKEGFEVFPTLLVPDGAFMIDRRMGVYGHPLEIQALFYAMLITALDLLDESAENRALIDLSAKRATSLRSYLRFFYWLDLNQLRTIHRYQTEEFGDGSINMLNIYPESIPEWVADWLPDRAGYLVGNLGPGRMDFRFFALGNLLSILFGVTTRDEAARIMFLYSDRWPDLIGEMPCKLLYPAVAGKEWGFMTGSDPKNAPWSYHNGGNWPVLLWAFTAAALKTGRGDLAQLAIETADRALPADQWPEYYDGKRGNLIGRRAHLNQLWSAAGYLFAHRLMENESLLDCFPHGPDG</sequence>
<keyword evidence="6" id="KW-0326">Glycosidase</keyword>
<dbReference type="AlphaFoldDB" id="A0A6P1DUC0"/>
<dbReference type="EC" id="3.2.1.26" evidence="3"/>
<gene>
    <name evidence="7" type="ORF">G3480_04825</name>
</gene>
<dbReference type="PANTHER" id="PTHR31916:SF28">
    <property type="entry name" value="NEUTRAL_ALKALINE INVERTASE 3, CHLOROPLASTIC"/>
    <property type="match status" value="1"/>
</dbReference>
<evidence type="ECO:0000313" key="7">
    <source>
        <dbReference type="EMBL" id="NEX19642.1"/>
    </source>
</evidence>
<comment type="caution">
    <text evidence="7">The sequence shown here is derived from an EMBL/GenBank/DDBJ whole genome shotgun (WGS) entry which is preliminary data.</text>
</comment>
<dbReference type="Proteomes" id="UP000471640">
    <property type="component" value="Unassembled WGS sequence"/>
</dbReference>
<comment type="catalytic activity">
    <reaction evidence="1">
        <text>Hydrolysis of terminal non-reducing beta-D-fructofuranoside residues in beta-D-fructofuranosides.</text>
        <dbReference type="EC" id="3.2.1.26"/>
    </reaction>
</comment>
<dbReference type="InterPro" id="IPR024746">
    <property type="entry name" value="Glyco_hydro_100"/>
</dbReference>
<evidence type="ECO:0000256" key="4">
    <source>
        <dbReference type="ARBA" id="ARBA00022801"/>
    </source>
</evidence>
<dbReference type="PANTHER" id="PTHR31916">
    <property type="match status" value="1"/>
</dbReference>
<dbReference type="Pfam" id="PF12899">
    <property type="entry name" value="Glyco_hydro_100"/>
    <property type="match status" value="1"/>
</dbReference>
<keyword evidence="4" id="KW-0378">Hydrolase</keyword>
<evidence type="ECO:0000256" key="5">
    <source>
        <dbReference type="ARBA" id="ARBA00023277"/>
    </source>
</evidence>
<keyword evidence="5" id="KW-0119">Carbohydrate metabolism</keyword>
<dbReference type="GO" id="GO:0005987">
    <property type="term" value="P:sucrose catabolic process"/>
    <property type="evidence" value="ECO:0007669"/>
    <property type="project" value="TreeGrafter"/>
</dbReference>
<evidence type="ECO:0000256" key="3">
    <source>
        <dbReference type="ARBA" id="ARBA00012758"/>
    </source>
</evidence>
<organism evidence="7 8">
    <name type="scientific">Thiorhodococcus mannitoliphagus</name>
    <dbReference type="NCBI Taxonomy" id="329406"/>
    <lineage>
        <taxon>Bacteria</taxon>
        <taxon>Pseudomonadati</taxon>
        <taxon>Pseudomonadota</taxon>
        <taxon>Gammaproteobacteria</taxon>
        <taxon>Chromatiales</taxon>
        <taxon>Chromatiaceae</taxon>
        <taxon>Thiorhodococcus</taxon>
    </lineage>
</organism>
<keyword evidence="8" id="KW-1185">Reference proteome</keyword>
<dbReference type="Gene3D" id="1.50.10.10">
    <property type="match status" value="1"/>
</dbReference>
<dbReference type="RefSeq" id="WP_164652543.1">
    <property type="nucleotide sequence ID" value="NZ_JAAIJR010000013.1"/>
</dbReference>
<dbReference type="GO" id="GO:0033926">
    <property type="term" value="F:endo-alpha-N-acetylgalactosaminidase activity"/>
    <property type="evidence" value="ECO:0007669"/>
    <property type="project" value="InterPro"/>
</dbReference>
<proteinExistence type="inferred from homology"/>
<evidence type="ECO:0000256" key="1">
    <source>
        <dbReference type="ARBA" id="ARBA00000094"/>
    </source>
</evidence>
<comment type="similarity">
    <text evidence="2">Belongs to the glycosyl hydrolase 100 family.</text>
</comment>
<dbReference type="EMBL" id="JAAIJR010000013">
    <property type="protein sequence ID" value="NEX19642.1"/>
    <property type="molecule type" value="Genomic_DNA"/>
</dbReference>
<dbReference type="SUPFAM" id="SSF48208">
    <property type="entry name" value="Six-hairpin glycosidases"/>
    <property type="match status" value="1"/>
</dbReference>
<reference evidence="7 8" key="2">
    <citation type="submission" date="2020-02" db="EMBL/GenBank/DDBJ databases">
        <title>Genome sequences of Thiorhodococcus mannitoliphagus and Thiorhodococcus minor, purple sulfur photosynthetic bacteria in the gammaproteobacterial family, Chromatiaceae.</title>
        <authorList>
            <person name="Aviles F.A."/>
            <person name="Meyer T.E."/>
            <person name="Kyndt J.A."/>
        </authorList>
    </citation>
    <scope>NUCLEOTIDE SEQUENCE [LARGE SCALE GENOMIC DNA]</scope>
    <source>
        <strain evidence="7 8">DSM 18266</strain>
    </source>
</reference>
<dbReference type="InterPro" id="IPR012341">
    <property type="entry name" value="6hp_glycosidase-like_sf"/>
</dbReference>
<accession>A0A6P1DUC0</accession>
<evidence type="ECO:0000313" key="8">
    <source>
        <dbReference type="Proteomes" id="UP000471640"/>
    </source>
</evidence>
<evidence type="ECO:0000256" key="6">
    <source>
        <dbReference type="ARBA" id="ARBA00023295"/>
    </source>
</evidence>